<evidence type="ECO:0000259" key="8">
    <source>
        <dbReference type="Pfam" id="PF08281"/>
    </source>
</evidence>
<dbReference type="PANTHER" id="PTHR43133:SF46">
    <property type="entry name" value="RNA POLYMERASE SIGMA-70 FACTOR ECF SUBFAMILY"/>
    <property type="match status" value="1"/>
</dbReference>
<dbReference type="Pfam" id="PF08281">
    <property type="entry name" value="Sigma70_r4_2"/>
    <property type="match status" value="1"/>
</dbReference>
<sequence>MPMTVLNESALISALQSGDHAAYATLYEKFWRSLYIHAYKRVKDEAAAKDIIQNVFINIWQRRETIRIHTEIEHYLNGAVRFQVFNYFRSEKIKDKVLESTIQRFEEMTTINNLDGYFELEKIIAGEVALLPDKMKEAYLLKAAQHSTAEIAQKLNLKEQTVSNHLSEALRRIRVKLGSKYPEWVILAFFVIELNWFIIS</sequence>
<dbReference type="Proteomes" id="UP000636110">
    <property type="component" value="Unassembled WGS sequence"/>
</dbReference>
<dbReference type="SUPFAM" id="SSF88946">
    <property type="entry name" value="Sigma2 domain of RNA polymerase sigma factors"/>
    <property type="match status" value="1"/>
</dbReference>
<dbReference type="InterPro" id="IPR013249">
    <property type="entry name" value="RNA_pol_sigma70_r4_t2"/>
</dbReference>
<protein>
    <recommendedName>
        <fullName evidence="2">RNA polymerase sigma factor SigS</fullName>
    </recommendedName>
</protein>
<keyword evidence="4" id="KW-0731">Sigma factor</keyword>
<feature type="domain" description="RNA polymerase sigma factor 70 region 4 type 2" evidence="8">
    <location>
        <begin position="128"/>
        <end position="173"/>
    </location>
</feature>
<dbReference type="InterPro" id="IPR036388">
    <property type="entry name" value="WH-like_DNA-bd_sf"/>
</dbReference>
<reference evidence="9 10" key="1">
    <citation type="submission" date="2019-11" db="EMBL/GenBank/DDBJ databases">
        <title>Description of Pedobacter sp. LMG 31462T.</title>
        <authorList>
            <person name="Carlier A."/>
            <person name="Qi S."/>
            <person name="Vandamme P."/>
        </authorList>
    </citation>
    <scope>NUCLEOTIDE SEQUENCE [LARGE SCALE GENOMIC DNA]</scope>
    <source>
        <strain evidence="9 10">LMG 31462</strain>
    </source>
</reference>
<dbReference type="SUPFAM" id="SSF46894">
    <property type="entry name" value="C-terminal effector domain of the bipartite response regulators"/>
    <property type="match status" value="1"/>
</dbReference>
<dbReference type="NCBIfam" id="TIGR02937">
    <property type="entry name" value="sigma70-ECF"/>
    <property type="match status" value="1"/>
</dbReference>
<comment type="function">
    <text evidence="6">Sigma factors are initiation factors that promote the attachment of RNA polymerase to specific initiation sites and are then released. Sigma-S contributes to the protection against external stress, thus playing a role in cellular fitness and survival.</text>
</comment>
<dbReference type="RefSeq" id="WP_182954897.1">
    <property type="nucleotide sequence ID" value="NZ_WNXC01000001.1"/>
</dbReference>
<dbReference type="InterPro" id="IPR039425">
    <property type="entry name" value="RNA_pol_sigma-70-like"/>
</dbReference>
<name>A0ABR6ETT5_9SPHI</name>
<dbReference type="InterPro" id="IPR016032">
    <property type="entry name" value="Sig_transdc_resp-reg_C-effctor"/>
</dbReference>
<dbReference type="Gene3D" id="1.10.1740.10">
    <property type="match status" value="1"/>
</dbReference>
<evidence type="ECO:0000259" key="7">
    <source>
        <dbReference type="Pfam" id="PF04542"/>
    </source>
</evidence>
<dbReference type="InterPro" id="IPR013325">
    <property type="entry name" value="RNA_pol_sigma_r2"/>
</dbReference>
<evidence type="ECO:0000256" key="5">
    <source>
        <dbReference type="ARBA" id="ARBA00023163"/>
    </source>
</evidence>
<evidence type="ECO:0000256" key="2">
    <source>
        <dbReference type="ARBA" id="ARBA00021245"/>
    </source>
</evidence>
<dbReference type="EMBL" id="WNXC01000001">
    <property type="protein sequence ID" value="MBB2148683.1"/>
    <property type="molecule type" value="Genomic_DNA"/>
</dbReference>
<dbReference type="Gene3D" id="1.10.10.10">
    <property type="entry name" value="Winged helix-like DNA-binding domain superfamily/Winged helix DNA-binding domain"/>
    <property type="match status" value="1"/>
</dbReference>
<accession>A0ABR6ETT5</accession>
<organism evidence="9 10">
    <name type="scientific">Pedobacter gandavensis</name>
    <dbReference type="NCBI Taxonomy" id="2679963"/>
    <lineage>
        <taxon>Bacteria</taxon>
        <taxon>Pseudomonadati</taxon>
        <taxon>Bacteroidota</taxon>
        <taxon>Sphingobacteriia</taxon>
        <taxon>Sphingobacteriales</taxon>
        <taxon>Sphingobacteriaceae</taxon>
        <taxon>Pedobacter</taxon>
    </lineage>
</organism>
<comment type="similarity">
    <text evidence="1">Belongs to the sigma-70 factor family.</text>
</comment>
<keyword evidence="5" id="KW-0804">Transcription</keyword>
<evidence type="ECO:0000256" key="1">
    <source>
        <dbReference type="ARBA" id="ARBA00007788"/>
    </source>
</evidence>
<gene>
    <name evidence="9" type="ORF">GM920_07140</name>
</gene>
<dbReference type="InterPro" id="IPR007627">
    <property type="entry name" value="RNA_pol_sigma70_r2"/>
</dbReference>
<evidence type="ECO:0000313" key="10">
    <source>
        <dbReference type="Proteomes" id="UP000636110"/>
    </source>
</evidence>
<dbReference type="Pfam" id="PF04542">
    <property type="entry name" value="Sigma70_r2"/>
    <property type="match status" value="1"/>
</dbReference>
<comment type="caution">
    <text evidence="9">The sequence shown here is derived from an EMBL/GenBank/DDBJ whole genome shotgun (WGS) entry which is preliminary data.</text>
</comment>
<dbReference type="PANTHER" id="PTHR43133">
    <property type="entry name" value="RNA POLYMERASE ECF-TYPE SIGMA FACTO"/>
    <property type="match status" value="1"/>
</dbReference>
<evidence type="ECO:0000256" key="3">
    <source>
        <dbReference type="ARBA" id="ARBA00023015"/>
    </source>
</evidence>
<evidence type="ECO:0000313" key="9">
    <source>
        <dbReference type="EMBL" id="MBB2148683.1"/>
    </source>
</evidence>
<dbReference type="InterPro" id="IPR014284">
    <property type="entry name" value="RNA_pol_sigma-70_dom"/>
</dbReference>
<evidence type="ECO:0000256" key="4">
    <source>
        <dbReference type="ARBA" id="ARBA00023082"/>
    </source>
</evidence>
<keyword evidence="10" id="KW-1185">Reference proteome</keyword>
<keyword evidence="3" id="KW-0805">Transcription regulation</keyword>
<evidence type="ECO:0000256" key="6">
    <source>
        <dbReference type="ARBA" id="ARBA00024701"/>
    </source>
</evidence>
<proteinExistence type="inferred from homology"/>
<feature type="domain" description="RNA polymerase sigma-70 region 2" evidence="7">
    <location>
        <begin position="26"/>
        <end position="92"/>
    </location>
</feature>